<dbReference type="AlphaFoldDB" id="A0A812TT87"/>
<sequence>AHRRIGSAAAFREYLRIPHRSGDPGKGAEQPKAFHAGPDAFRRDHPPCLRLGGGVSKS</sequence>
<name>A0A812TT87_SYMPI</name>
<protein>
    <submittedName>
        <fullName evidence="2">Uncharacterized protein</fullName>
    </submittedName>
</protein>
<comment type="caution">
    <text evidence="2">The sequence shown here is derived from an EMBL/GenBank/DDBJ whole genome shotgun (WGS) entry which is preliminary data.</text>
</comment>
<feature type="non-terminal residue" evidence="2">
    <location>
        <position position="1"/>
    </location>
</feature>
<feature type="non-terminal residue" evidence="2">
    <location>
        <position position="58"/>
    </location>
</feature>
<dbReference type="EMBL" id="CAJNIZ010032435">
    <property type="protein sequence ID" value="CAE7537301.1"/>
    <property type="molecule type" value="Genomic_DNA"/>
</dbReference>
<accession>A0A812TT87</accession>
<feature type="region of interest" description="Disordered" evidence="1">
    <location>
        <begin position="18"/>
        <end position="46"/>
    </location>
</feature>
<dbReference type="Proteomes" id="UP000649617">
    <property type="component" value="Unassembled WGS sequence"/>
</dbReference>
<evidence type="ECO:0000313" key="3">
    <source>
        <dbReference type="Proteomes" id="UP000649617"/>
    </source>
</evidence>
<reference evidence="2" key="1">
    <citation type="submission" date="2021-02" db="EMBL/GenBank/DDBJ databases">
        <authorList>
            <person name="Dougan E. K."/>
            <person name="Rhodes N."/>
            <person name="Thang M."/>
            <person name="Chan C."/>
        </authorList>
    </citation>
    <scope>NUCLEOTIDE SEQUENCE</scope>
</reference>
<organism evidence="2 3">
    <name type="scientific">Symbiodinium pilosum</name>
    <name type="common">Dinoflagellate</name>
    <dbReference type="NCBI Taxonomy" id="2952"/>
    <lineage>
        <taxon>Eukaryota</taxon>
        <taxon>Sar</taxon>
        <taxon>Alveolata</taxon>
        <taxon>Dinophyceae</taxon>
        <taxon>Suessiales</taxon>
        <taxon>Symbiodiniaceae</taxon>
        <taxon>Symbiodinium</taxon>
    </lineage>
</organism>
<gene>
    <name evidence="2" type="ORF">SPIL2461_LOCUS14203</name>
</gene>
<proteinExistence type="predicted"/>
<keyword evidence="3" id="KW-1185">Reference proteome</keyword>
<evidence type="ECO:0000313" key="2">
    <source>
        <dbReference type="EMBL" id="CAE7537301.1"/>
    </source>
</evidence>
<evidence type="ECO:0000256" key="1">
    <source>
        <dbReference type="SAM" id="MobiDB-lite"/>
    </source>
</evidence>